<organism evidence="3 4">
    <name type="scientific">Archaeoglobus veneficus (strain DSM 11195 / SNP6)</name>
    <dbReference type="NCBI Taxonomy" id="693661"/>
    <lineage>
        <taxon>Archaea</taxon>
        <taxon>Methanobacteriati</taxon>
        <taxon>Methanobacteriota</taxon>
        <taxon>Archaeoglobi</taxon>
        <taxon>Archaeoglobales</taxon>
        <taxon>Archaeoglobaceae</taxon>
        <taxon>Archaeoglobus</taxon>
    </lineage>
</organism>
<dbReference type="KEGG" id="ave:Arcve_0612"/>
<protein>
    <recommendedName>
        <fullName evidence="2">MobA-like NTP transferase domain-containing protein</fullName>
    </recommendedName>
</protein>
<proteinExistence type="predicted"/>
<dbReference type="Proteomes" id="UP000008136">
    <property type="component" value="Chromosome"/>
</dbReference>
<dbReference type="eggNOG" id="arCOG01871">
    <property type="taxonomic scope" value="Archaea"/>
</dbReference>
<dbReference type="RefSeq" id="WP_013683307.1">
    <property type="nucleotide sequence ID" value="NC_015320.1"/>
</dbReference>
<keyword evidence="1" id="KW-0808">Transferase</keyword>
<dbReference type="PANTHER" id="PTHR19136:SF86">
    <property type="entry name" value="ADENOSYLCOBINAMIDE-PHOSPHATE GUANYLYLTRANSFERASE"/>
    <property type="match status" value="1"/>
</dbReference>
<evidence type="ECO:0000256" key="1">
    <source>
        <dbReference type="ARBA" id="ARBA00022679"/>
    </source>
</evidence>
<keyword evidence="4" id="KW-1185">Reference proteome</keyword>
<name>F2KQS1_ARCVS</name>
<dbReference type="Pfam" id="PF12804">
    <property type="entry name" value="NTP_transf_3"/>
    <property type="match status" value="1"/>
</dbReference>
<feature type="domain" description="MobA-like NTP transferase" evidence="2">
    <location>
        <begin position="3"/>
        <end position="126"/>
    </location>
</feature>
<dbReference type="HOGENOM" id="CLU_098907_1_0_2"/>
<sequence>MLALVMCGGKGSRLGMGEKPLVKVCGKRLIEHVLDALWPCEEVLGAVTDYTPETAAFLRREGIEVVKTSGAGFVEDMCEAITSLSIAEPVLVVAADLFFLKDVIPEVINAYYTVSTRALATAYPDGEYAGINVVDGMFLGDEQEEVIYRVGRNEVLNINTPDDLIRAEELWKAWKTSFTMRKEGEWWKD</sequence>
<dbReference type="OrthoDB" id="9782at2157"/>
<dbReference type="InterPro" id="IPR029044">
    <property type="entry name" value="Nucleotide-diphossugar_trans"/>
</dbReference>
<dbReference type="EMBL" id="CP002588">
    <property type="protein sequence ID" value="AEA46633.1"/>
    <property type="molecule type" value="Genomic_DNA"/>
</dbReference>
<dbReference type="GeneID" id="25395639"/>
<gene>
    <name evidence="3" type="ordered locus">Arcve_0612</name>
</gene>
<dbReference type="SUPFAM" id="SSF53448">
    <property type="entry name" value="Nucleotide-diphospho-sugar transferases"/>
    <property type="match status" value="1"/>
</dbReference>
<reference evidence="3 4" key="1">
    <citation type="submission" date="2011-03" db="EMBL/GenBank/DDBJ databases">
        <title>The complete genome of Archaeoglobus veneficus SNP6.</title>
        <authorList>
            <consortium name="US DOE Joint Genome Institute (JGI-PGF)"/>
            <person name="Lucas S."/>
            <person name="Copeland A."/>
            <person name="Lapidus A."/>
            <person name="Bruce D."/>
            <person name="Goodwin L."/>
            <person name="Pitluck S."/>
            <person name="Kyrpides N."/>
            <person name="Mavromatis K."/>
            <person name="Pagani I."/>
            <person name="Ivanova N."/>
            <person name="Mikhailova N."/>
            <person name="Lu M."/>
            <person name="Detter J.C."/>
            <person name="Tapia R."/>
            <person name="Han C."/>
            <person name="Land M."/>
            <person name="Hauser L."/>
            <person name="Markowitz V."/>
            <person name="Cheng J.-F."/>
            <person name="Hugenholtz P."/>
            <person name="Woyke T."/>
            <person name="Wu D."/>
            <person name="Spring S."/>
            <person name="Brambilla E."/>
            <person name="Klenk H.-P."/>
            <person name="Eisen J.A."/>
        </authorList>
    </citation>
    <scope>NUCLEOTIDE SEQUENCE [LARGE SCALE GENOMIC DNA]</scope>
    <source>
        <strain>SNP6</strain>
    </source>
</reference>
<accession>F2KQS1</accession>
<dbReference type="GO" id="GO:0016779">
    <property type="term" value="F:nucleotidyltransferase activity"/>
    <property type="evidence" value="ECO:0007669"/>
    <property type="project" value="UniProtKB-ARBA"/>
</dbReference>
<dbReference type="InterPro" id="IPR025877">
    <property type="entry name" value="MobA-like_NTP_Trfase"/>
</dbReference>
<dbReference type="PANTHER" id="PTHR19136">
    <property type="entry name" value="MOLYBDENUM COFACTOR GUANYLYLTRANSFERASE"/>
    <property type="match status" value="1"/>
</dbReference>
<dbReference type="AlphaFoldDB" id="F2KQS1"/>
<evidence type="ECO:0000313" key="4">
    <source>
        <dbReference type="Proteomes" id="UP000008136"/>
    </source>
</evidence>
<evidence type="ECO:0000313" key="3">
    <source>
        <dbReference type="EMBL" id="AEA46633.1"/>
    </source>
</evidence>
<dbReference type="Gene3D" id="3.90.550.10">
    <property type="entry name" value="Spore Coat Polysaccharide Biosynthesis Protein SpsA, Chain A"/>
    <property type="match status" value="1"/>
</dbReference>
<evidence type="ECO:0000259" key="2">
    <source>
        <dbReference type="Pfam" id="PF12804"/>
    </source>
</evidence>
<dbReference type="STRING" id="693661.Arcve_0612"/>